<evidence type="ECO:0000313" key="3">
    <source>
        <dbReference type="EMBL" id="APZ93462.1"/>
    </source>
</evidence>
<reference evidence="3 4" key="1">
    <citation type="journal article" date="2016" name="Front. Microbiol.">
        <title>Fuerstia marisgermanicae gen. nov., sp. nov., an Unusual Member of the Phylum Planctomycetes from the German Wadden Sea.</title>
        <authorList>
            <person name="Kohn T."/>
            <person name="Heuer A."/>
            <person name="Jogler M."/>
            <person name="Vollmers J."/>
            <person name="Boedeker C."/>
            <person name="Bunk B."/>
            <person name="Rast P."/>
            <person name="Borchert D."/>
            <person name="Glockner I."/>
            <person name="Freese H.M."/>
            <person name="Klenk H.P."/>
            <person name="Overmann J."/>
            <person name="Kaster A.K."/>
            <person name="Rohde M."/>
            <person name="Wiegand S."/>
            <person name="Jogler C."/>
        </authorList>
    </citation>
    <scope>NUCLEOTIDE SEQUENCE [LARGE SCALE GENOMIC DNA]</scope>
    <source>
        <strain evidence="3 4">NH11</strain>
    </source>
</reference>
<evidence type="ECO:0000259" key="2">
    <source>
        <dbReference type="Pfam" id="PF07090"/>
    </source>
</evidence>
<dbReference type="InterPro" id="IPR010768">
    <property type="entry name" value="GATase1-like"/>
</dbReference>
<feature type="domain" description="Putative glutamine amidotransferase" evidence="2">
    <location>
        <begin position="405"/>
        <end position="561"/>
    </location>
</feature>
<feature type="transmembrane region" description="Helical" evidence="1">
    <location>
        <begin position="723"/>
        <end position="742"/>
    </location>
</feature>
<accession>A0A1P8WHD4</accession>
<dbReference type="OrthoDB" id="9781333at2"/>
<sequence>MKLAFEPVWPWPLILLTCVALLGVVAIGYPRRVRHLPKTWQRILMGLRVALVLLISLWLLRPAIVLESDENSDAVLYVVLDASGSMNTPDAPGGISRRQSLLQLFDEAKPLLDELGESVEIRIRELAEDLTPVESPSATSDGELTAIGANLEELAKEADRENIAAILFWGDGKQAALGRDNIDPIQPARLLGRQHRPVYTVSYGSSEIAATSLDVALSELDIARDVYEGNRVPIRVRFKAFGAEGRDVQLKVYQEDRTGLPNGKSGPMREIPLSADNLTLKTITPRDKAEDTTIDLYFVPSQSGEIKIAVEAIPLNDEVRRTNNRVEAIIRVRSGGIRVAYFDRLRPEFKWLKRITVSSRVQLDAKWVRGGEFSNRNDFNEDWFVPGNYDAFIIGDVPASVFGEERLRKLYACCEAGAGLMMIGGQQSFGPGGYGSTPLAALMPVAMSPSDQQLTDNIPMVPTEAGERHSILQIAPPEQNRSRWSELPPLEGANVLRLKEGTVAQTFAESKSKMPLLVGQSTGAGRVLAFAGDTTWQWALRDDWAVEAHQRFWRQVIFWLTKMENDGETPAWINVEPRDMNPGGLAELTFGLRDEDGLPLANVNYSVNVQRPDDENEVVTVRAEGGHGAGEYQNTALPGDYWATVAAEGSDGLLNYASTRFLVSQRDPELDNPAADPALMRELAHVSGGDYLDPDGMIARLEDWVDNGMPSLKLKRSRRVTLWDNWFSLLLFVLLLTLEWVFRKKRGLV</sequence>
<dbReference type="Proteomes" id="UP000187735">
    <property type="component" value="Chromosome"/>
</dbReference>
<protein>
    <submittedName>
        <fullName evidence="3">Putative membrane protein</fullName>
    </submittedName>
</protein>
<dbReference type="Gene3D" id="3.40.50.880">
    <property type="match status" value="1"/>
</dbReference>
<dbReference type="STRING" id="1891926.Fuma_03080"/>
<dbReference type="RefSeq" id="WP_077024921.1">
    <property type="nucleotide sequence ID" value="NZ_CP017641.1"/>
</dbReference>
<dbReference type="AlphaFoldDB" id="A0A1P8WHD4"/>
<dbReference type="PANTHER" id="PTHR37947:SF1">
    <property type="entry name" value="BLL2462 PROTEIN"/>
    <property type="match status" value="1"/>
</dbReference>
<gene>
    <name evidence="3" type="ORF">Fuma_03080</name>
</gene>
<keyword evidence="4" id="KW-1185">Reference proteome</keyword>
<keyword evidence="1" id="KW-0472">Membrane</keyword>
<dbReference type="KEGG" id="fmr:Fuma_03080"/>
<organism evidence="3 4">
    <name type="scientific">Fuerstiella marisgermanici</name>
    <dbReference type="NCBI Taxonomy" id="1891926"/>
    <lineage>
        <taxon>Bacteria</taxon>
        <taxon>Pseudomonadati</taxon>
        <taxon>Planctomycetota</taxon>
        <taxon>Planctomycetia</taxon>
        <taxon>Planctomycetales</taxon>
        <taxon>Planctomycetaceae</taxon>
        <taxon>Fuerstiella</taxon>
    </lineage>
</organism>
<evidence type="ECO:0000313" key="4">
    <source>
        <dbReference type="Proteomes" id="UP000187735"/>
    </source>
</evidence>
<feature type="transmembrane region" description="Helical" evidence="1">
    <location>
        <begin position="42"/>
        <end position="60"/>
    </location>
</feature>
<feature type="transmembrane region" description="Helical" evidence="1">
    <location>
        <begin position="12"/>
        <end position="30"/>
    </location>
</feature>
<dbReference type="InterPro" id="IPR029062">
    <property type="entry name" value="Class_I_gatase-like"/>
</dbReference>
<dbReference type="EMBL" id="CP017641">
    <property type="protein sequence ID" value="APZ93462.1"/>
    <property type="molecule type" value="Genomic_DNA"/>
</dbReference>
<dbReference type="PANTHER" id="PTHR37947">
    <property type="entry name" value="BLL2462 PROTEIN"/>
    <property type="match status" value="1"/>
</dbReference>
<keyword evidence="1" id="KW-0812">Transmembrane</keyword>
<dbReference type="Pfam" id="PF07090">
    <property type="entry name" value="GATase1_like"/>
    <property type="match status" value="1"/>
</dbReference>
<proteinExistence type="predicted"/>
<name>A0A1P8WHD4_9PLAN</name>
<dbReference type="SUPFAM" id="SSF52317">
    <property type="entry name" value="Class I glutamine amidotransferase-like"/>
    <property type="match status" value="1"/>
</dbReference>
<keyword evidence="1" id="KW-1133">Transmembrane helix</keyword>
<evidence type="ECO:0000256" key="1">
    <source>
        <dbReference type="SAM" id="Phobius"/>
    </source>
</evidence>